<dbReference type="PANTHER" id="PTHR20935">
    <property type="entry name" value="PHOSPHOGLYCERATE MUTASE-RELATED"/>
    <property type="match status" value="1"/>
</dbReference>
<name>A0A919MGG2_9ACTN</name>
<accession>A0A919MGG2</accession>
<dbReference type="Pfam" id="PF00300">
    <property type="entry name" value="His_Phos_1"/>
    <property type="match status" value="1"/>
</dbReference>
<dbReference type="InterPro" id="IPR051021">
    <property type="entry name" value="Mito_Ser/Thr_phosphatase"/>
</dbReference>
<dbReference type="InterPro" id="IPR029033">
    <property type="entry name" value="His_PPase_superfam"/>
</dbReference>
<protein>
    <submittedName>
        <fullName evidence="2">Phosphoglycerate mutase</fullName>
    </submittedName>
</protein>
<proteinExistence type="predicted"/>
<dbReference type="PANTHER" id="PTHR20935:SF0">
    <property type="entry name" value="SERINE_THREONINE-PROTEIN PHOSPHATASE PGAM5, MITOCHONDRIAL"/>
    <property type="match status" value="1"/>
</dbReference>
<keyword evidence="1" id="KW-0378">Hydrolase</keyword>
<comment type="caution">
    <text evidence="2">The sequence shown here is derived from an EMBL/GenBank/DDBJ whole genome shotgun (WGS) entry which is preliminary data.</text>
</comment>
<dbReference type="InterPro" id="IPR013078">
    <property type="entry name" value="His_Pase_superF_clade-1"/>
</dbReference>
<dbReference type="GO" id="GO:0016787">
    <property type="term" value="F:hydrolase activity"/>
    <property type="evidence" value="ECO:0007669"/>
    <property type="project" value="UniProtKB-KW"/>
</dbReference>
<evidence type="ECO:0000313" key="3">
    <source>
        <dbReference type="Proteomes" id="UP000619479"/>
    </source>
</evidence>
<sequence>MMDKVVMDKVVMDEVRHLWIARHAFANEDETGLTGDGEQQAALLGERLAGVPLSAVFHGPLPRAARTAELVAAHLGDVPVEPAEELDDNLPTPANSAAMIARFTGPAAVETHELLITHAFQVAWLVRDALEAPEERWRGLNACNTGLTLIRYFPGQKPRLIMFNDVSHLPAALQWTGFPPELRP</sequence>
<dbReference type="AlphaFoldDB" id="A0A919MGG2"/>
<dbReference type="Gene3D" id="3.40.50.1240">
    <property type="entry name" value="Phosphoglycerate mutase-like"/>
    <property type="match status" value="2"/>
</dbReference>
<evidence type="ECO:0000256" key="1">
    <source>
        <dbReference type="ARBA" id="ARBA00022801"/>
    </source>
</evidence>
<dbReference type="Proteomes" id="UP000619479">
    <property type="component" value="Unassembled WGS sequence"/>
</dbReference>
<gene>
    <name evidence="2" type="ORF">Acy02nite_80870</name>
</gene>
<reference evidence="2" key="1">
    <citation type="submission" date="2021-01" db="EMBL/GenBank/DDBJ databases">
        <title>Whole genome shotgun sequence of Actinoplanes cyaneus NBRC 14990.</title>
        <authorList>
            <person name="Komaki H."/>
            <person name="Tamura T."/>
        </authorList>
    </citation>
    <scope>NUCLEOTIDE SEQUENCE</scope>
    <source>
        <strain evidence="2">NBRC 14990</strain>
    </source>
</reference>
<dbReference type="SUPFAM" id="SSF53254">
    <property type="entry name" value="Phosphoglycerate mutase-like"/>
    <property type="match status" value="1"/>
</dbReference>
<organism evidence="2 3">
    <name type="scientific">Actinoplanes cyaneus</name>
    <dbReference type="NCBI Taxonomy" id="52696"/>
    <lineage>
        <taxon>Bacteria</taxon>
        <taxon>Bacillati</taxon>
        <taxon>Actinomycetota</taxon>
        <taxon>Actinomycetes</taxon>
        <taxon>Micromonosporales</taxon>
        <taxon>Micromonosporaceae</taxon>
        <taxon>Actinoplanes</taxon>
    </lineage>
</organism>
<dbReference type="EMBL" id="BOMH01000072">
    <property type="protein sequence ID" value="GID70206.1"/>
    <property type="molecule type" value="Genomic_DNA"/>
</dbReference>
<evidence type="ECO:0000313" key="2">
    <source>
        <dbReference type="EMBL" id="GID70206.1"/>
    </source>
</evidence>
<keyword evidence="3" id="KW-1185">Reference proteome</keyword>